<dbReference type="PRINTS" id="PR01590">
    <property type="entry name" value="HTHFIS"/>
</dbReference>
<dbReference type="FunFam" id="1.10.8.60:FF:000014">
    <property type="entry name" value="DNA-binding transcriptional regulator NtrC"/>
    <property type="match status" value="1"/>
</dbReference>
<sequence length="465" mass="52695">MKSTRRKKKLFIIEDDELIVLTLSRALEREGYEIMSDMTAVDILNKVRAWFPDVVLLDVNLPGRNGIDILQEIRESGLSAKVIMLTADDTAETAVRAMKLGAADYLTKPFNIEEVKIVIGKVIENKRLEQEVDYLRKVNSSFMKGELVGQSRALQEIRAKVAKMAEARVSSILITGESGSGKEVLARYVHNLMYNEGGLRQEPFVGVNCAALPHQLLESELFGHEKGAFTDARSEKKGLFELAIGGTILLDEVGEMEPQLQTTLLRVLEERTVRRLGGRDDIPIDVTVIATTNRDLAEAVKNSSFRKDLFYRLSAFYLHIPPLRERREDIIILAEHFLQFFSTRYNKKMFRGFAPSVQQILESYSWPGNVRELKNLVERIVVLENAEEIVPEHLPNWLLETTPGGQLSTQDGFILPAEGISLEDLERDLIRQALERAQNNKAGAAKLLNMSYDSFRYQIRKFGLE</sequence>
<dbReference type="OrthoDB" id="5404895at2"/>
<evidence type="ECO:0000313" key="10">
    <source>
        <dbReference type="EMBL" id="SPP99906.1"/>
    </source>
</evidence>
<dbReference type="Proteomes" id="UP000245125">
    <property type="component" value="Unassembled WGS sequence"/>
</dbReference>
<evidence type="ECO:0000256" key="1">
    <source>
        <dbReference type="ARBA" id="ARBA00022741"/>
    </source>
</evidence>
<evidence type="ECO:0000256" key="6">
    <source>
        <dbReference type="ARBA" id="ARBA00023163"/>
    </source>
</evidence>
<evidence type="ECO:0000256" key="4">
    <source>
        <dbReference type="ARBA" id="ARBA00023125"/>
    </source>
</evidence>
<gene>
    <name evidence="10" type="ORF">NBG4_130029</name>
</gene>
<dbReference type="InterPro" id="IPR002197">
    <property type="entry name" value="HTH_Fis"/>
</dbReference>
<dbReference type="PANTHER" id="PTHR32071:SF113">
    <property type="entry name" value="ALGINATE BIOSYNTHESIS TRANSCRIPTIONAL REGULATORY PROTEIN ALGB"/>
    <property type="match status" value="1"/>
</dbReference>
<keyword evidence="1" id="KW-0547">Nucleotide-binding</keyword>
<dbReference type="InterPro" id="IPR027417">
    <property type="entry name" value="P-loop_NTPase"/>
</dbReference>
<dbReference type="InterPro" id="IPR058031">
    <property type="entry name" value="AAA_lid_NorR"/>
</dbReference>
<dbReference type="Gene3D" id="3.40.50.2300">
    <property type="match status" value="1"/>
</dbReference>
<dbReference type="AlphaFoldDB" id="A0A2U3QER5"/>
<feature type="domain" description="Response regulatory" evidence="9">
    <location>
        <begin position="9"/>
        <end position="123"/>
    </location>
</feature>
<name>A0A2U3QER5_9BACT</name>
<dbReference type="PROSITE" id="PS50045">
    <property type="entry name" value="SIGMA54_INTERACT_4"/>
    <property type="match status" value="1"/>
</dbReference>
<dbReference type="EMBL" id="OUUY01000035">
    <property type="protein sequence ID" value="SPP99906.1"/>
    <property type="molecule type" value="Genomic_DNA"/>
</dbReference>
<organism evidence="10 11">
    <name type="scientific">Candidatus Sulfobium mesophilum</name>
    <dbReference type="NCBI Taxonomy" id="2016548"/>
    <lineage>
        <taxon>Bacteria</taxon>
        <taxon>Pseudomonadati</taxon>
        <taxon>Nitrospirota</taxon>
        <taxon>Nitrospiria</taxon>
        <taxon>Nitrospirales</taxon>
        <taxon>Nitrospiraceae</taxon>
        <taxon>Candidatus Sulfobium</taxon>
    </lineage>
</organism>
<evidence type="ECO:0000256" key="5">
    <source>
        <dbReference type="ARBA" id="ARBA00023159"/>
    </source>
</evidence>
<keyword evidence="2" id="KW-0067">ATP-binding</keyword>
<dbReference type="InterPro" id="IPR002078">
    <property type="entry name" value="Sigma_54_int"/>
</dbReference>
<dbReference type="SMART" id="SM00382">
    <property type="entry name" value="AAA"/>
    <property type="match status" value="1"/>
</dbReference>
<dbReference type="FunFam" id="3.40.50.300:FF:000006">
    <property type="entry name" value="DNA-binding transcriptional regulator NtrC"/>
    <property type="match status" value="1"/>
</dbReference>
<keyword evidence="4" id="KW-0238">DNA-binding</keyword>
<dbReference type="Pfam" id="PF00158">
    <property type="entry name" value="Sigma54_activat"/>
    <property type="match status" value="1"/>
</dbReference>
<dbReference type="GO" id="GO:0005524">
    <property type="term" value="F:ATP binding"/>
    <property type="evidence" value="ECO:0007669"/>
    <property type="project" value="UniProtKB-KW"/>
</dbReference>
<evidence type="ECO:0000259" key="9">
    <source>
        <dbReference type="PROSITE" id="PS50110"/>
    </source>
</evidence>
<dbReference type="InterPro" id="IPR025944">
    <property type="entry name" value="Sigma_54_int_dom_CS"/>
</dbReference>
<dbReference type="GO" id="GO:0043565">
    <property type="term" value="F:sequence-specific DNA binding"/>
    <property type="evidence" value="ECO:0007669"/>
    <property type="project" value="InterPro"/>
</dbReference>
<feature type="modified residue" description="4-aspartylphosphate" evidence="7">
    <location>
        <position position="58"/>
    </location>
</feature>
<dbReference type="PANTHER" id="PTHR32071">
    <property type="entry name" value="TRANSCRIPTIONAL REGULATORY PROTEIN"/>
    <property type="match status" value="1"/>
</dbReference>
<dbReference type="Gene3D" id="3.40.50.300">
    <property type="entry name" value="P-loop containing nucleotide triphosphate hydrolases"/>
    <property type="match status" value="1"/>
</dbReference>
<keyword evidence="7" id="KW-0597">Phosphoprotein</keyword>
<evidence type="ECO:0000313" key="11">
    <source>
        <dbReference type="Proteomes" id="UP000245125"/>
    </source>
</evidence>
<dbReference type="InterPro" id="IPR009057">
    <property type="entry name" value="Homeodomain-like_sf"/>
</dbReference>
<dbReference type="Gene3D" id="1.10.10.60">
    <property type="entry name" value="Homeodomain-like"/>
    <property type="match status" value="1"/>
</dbReference>
<keyword evidence="3" id="KW-0805">Transcription regulation</keyword>
<dbReference type="SUPFAM" id="SSF46689">
    <property type="entry name" value="Homeodomain-like"/>
    <property type="match status" value="1"/>
</dbReference>
<dbReference type="Pfam" id="PF00072">
    <property type="entry name" value="Response_reg"/>
    <property type="match status" value="1"/>
</dbReference>
<accession>A0A2U3QER5</accession>
<dbReference type="CDD" id="cd00009">
    <property type="entry name" value="AAA"/>
    <property type="match status" value="1"/>
</dbReference>
<evidence type="ECO:0000256" key="2">
    <source>
        <dbReference type="ARBA" id="ARBA00022840"/>
    </source>
</evidence>
<reference evidence="11" key="1">
    <citation type="submission" date="2018-03" db="EMBL/GenBank/DDBJ databases">
        <authorList>
            <person name="Zecchin S."/>
        </authorList>
    </citation>
    <scope>NUCLEOTIDE SEQUENCE [LARGE SCALE GENOMIC DNA]</scope>
</reference>
<keyword evidence="5" id="KW-0010">Activator</keyword>
<dbReference type="PROSITE" id="PS50110">
    <property type="entry name" value="RESPONSE_REGULATORY"/>
    <property type="match status" value="1"/>
</dbReference>
<dbReference type="SUPFAM" id="SSF52172">
    <property type="entry name" value="CheY-like"/>
    <property type="match status" value="1"/>
</dbReference>
<evidence type="ECO:0000259" key="8">
    <source>
        <dbReference type="PROSITE" id="PS50045"/>
    </source>
</evidence>
<keyword evidence="6" id="KW-0804">Transcription</keyword>
<dbReference type="SMART" id="SM00448">
    <property type="entry name" value="REC"/>
    <property type="match status" value="1"/>
</dbReference>
<evidence type="ECO:0000256" key="3">
    <source>
        <dbReference type="ARBA" id="ARBA00023015"/>
    </source>
</evidence>
<dbReference type="PROSITE" id="PS00675">
    <property type="entry name" value="SIGMA54_INTERACT_1"/>
    <property type="match status" value="1"/>
</dbReference>
<dbReference type="InterPro" id="IPR003593">
    <property type="entry name" value="AAA+_ATPase"/>
</dbReference>
<keyword evidence="11" id="KW-1185">Reference proteome</keyword>
<dbReference type="Pfam" id="PF25601">
    <property type="entry name" value="AAA_lid_14"/>
    <property type="match status" value="1"/>
</dbReference>
<protein>
    <submittedName>
        <fullName evidence="10">Two component, sigma54 specific, transcriptional regulator, Fis family</fullName>
    </submittedName>
</protein>
<dbReference type="InterPro" id="IPR001789">
    <property type="entry name" value="Sig_transdc_resp-reg_receiver"/>
</dbReference>
<feature type="domain" description="Sigma-54 factor interaction" evidence="8">
    <location>
        <begin position="147"/>
        <end position="382"/>
    </location>
</feature>
<dbReference type="Gene3D" id="1.10.8.60">
    <property type="match status" value="1"/>
</dbReference>
<dbReference type="PROSITE" id="PS00688">
    <property type="entry name" value="SIGMA54_INTERACT_3"/>
    <property type="match status" value="1"/>
</dbReference>
<dbReference type="GO" id="GO:0006355">
    <property type="term" value="P:regulation of DNA-templated transcription"/>
    <property type="evidence" value="ECO:0007669"/>
    <property type="project" value="InterPro"/>
</dbReference>
<dbReference type="GO" id="GO:0000160">
    <property type="term" value="P:phosphorelay signal transduction system"/>
    <property type="evidence" value="ECO:0007669"/>
    <property type="project" value="InterPro"/>
</dbReference>
<dbReference type="InterPro" id="IPR011006">
    <property type="entry name" value="CheY-like_superfamily"/>
</dbReference>
<dbReference type="SUPFAM" id="SSF52540">
    <property type="entry name" value="P-loop containing nucleoside triphosphate hydrolases"/>
    <property type="match status" value="1"/>
</dbReference>
<proteinExistence type="predicted"/>
<dbReference type="CDD" id="cd17574">
    <property type="entry name" value="REC_OmpR"/>
    <property type="match status" value="1"/>
</dbReference>
<evidence type="ECO:0000256" key="7">
    <source>
        <dbReference type="PROSITE-ProRule" id="PRU00169"/>
    </source>
</evidence>
<dbReference type="InterPro" id="IPR025662">
    <property type="entry name" value="Sigma_54_int_dom_ATP-bd_1"/>
</dbReference>
<dbReference type="Pfam" id="PF02954">
    <property type="entry name" value="HTH_8"/>
    <property type="match status" value="1"/>
</dbReference>